<gene>
    <name evidence="1" type="ORF">SAMN05660742_1184</name>
</gene>
<dbReference type="AlphaFoldDB" id="A0A1H7C3W3"/>
<dbReference type="RefSeq" id="WP_091833798.1">
    <property type="nucleotide sequence ID" value="NZ_FNZK01000018.1"/>
</dbReference>
<name>A0A1H7C3W3_9FIRM</name>
<proteinExistence type="predicted"/>
<dbReference type="Proteomes" id="UP000199662">
    <property type="component" value="Unassembled WGS sequence"/>
</dbReference>
<sequence length="210" mass="23960">MNNDMKFLVVSIKNLALCQSYNNLFNALMFRRDYPCVVYSSDSVELLHFLARQGSSRMYYMQQSSECKKLVVPPVSAGCYAIETRVDNMINPKNLISVDGISYGTWAISGINGFAIASTIEELITVLASQKLVYAIAVWCGTEDKALAVARREYVRRFFQRYSAEDEEPPIPMMVVSSFVDKFFSERELRLGKLPNSQKKLLEKLYQIGW</sequence>
<accession>A0A1H7C3W3</accession>
<evidence type="ECO:0000313" key="2">
    <source>
        <dbReference type="Proteomes" id="UP000199662"/>
    </source>
</evidence>
<dbReference type="STRING" id="84035.SAMN05660742_1184"/>
<reference evidence="1 2" key="1">
    <citation type="submission" date="2016-10" db="EMBL/GenBank/DDBJ databases">
        <authorList>
            <person name="de Groot N.N."/>
        </authorList>
    </citation>
    <scope>NUCLEOTIDE SEQUENCE [LARGE SCALE GENOMIC DNA]</scope>
    <source>
        <strain evidence="1 2">DSM 2179</strain>
    </source>
</reference>
<keyword evidence="2" id="KW-1185">Reference proteome</keyword>
<organism evidence="1 2">
    <name type="scientific">Propionispira arboris</name>
    <dbReference type="NCBI Taxonomy" id="84035"/>
    <lineage>
        <taxon>Bacteria</taxon>
        <taxon>Bacillati</taxon>
        <taxon>Bacillota</taxon>
        <taxon>Negativicutes</taxon>
        <taxon>Selenomonadales</taxon>
        <taxon>Selenomonadaceae</taxon>
        <taxon>Propionispira</taxon>
    </lineage>
</organism>
<protein>
    <submittedName>
        <fullName evidence="1">Uncharacterized protein</fullName>
    </submittedName>
</protein>
<evidence type="ECO:0000313" key="1">
    <source>
        <dbReference type="EMBL" id="SEJ81310.1"/>
    </source>
</evidence>
<dbReference type="EMBL" id="FNZK01000018">
    <property type="protein sequence ID" value="SEJ81310.1"/>
    <property type="molecule type" value="Genomic_DNA"/>
</dbReference>